<dbReference type="GO" id="GO:0016226">
    <property type="term" value="P:iron-sulfur cluster assembly"/>
    <property type="evidence" value="ECO:0007669"/>
    <property type="project" value="InterPro"/>
</dbReference>
<gene>
    <name evidence="2" type="ORF">Llan_0333</name>
</gene>
<dbReference type="PATRIC" id="fig|45067.4.peg.353"/>
<organism evidence="2 3">
    <name type="scientific">Legionella lansingensis</name>
    <dbReference type="NCBI Taxonomy" id="45067"/>
    <lineage>
        <taxon>Bacteria</taxon>
        <taxon>Pseudomonadati</taxon>
        <taxon>Pseudomonadota</taxon>
        <taxon>Gammaproteobacteria</taxon>
        <taxon>Legionellales</taxon>
        <taxon>Legionellaceae</taxon>
        <taxon>Legionella</taxon>
    </lineage>
</organism>
<dbReference type="InterPro" id="IPR002871">
    <property type="entry name" value="NIF_FeS_clus_asmbl_NifU_N"/>
</dbReference>
<dbReference type="GO" id="GO:0005506">
    <property type="term" value="F:iron ion binding"/>
    <property type="evidence" value="ECO:0007669"/>
    <property type="project" value="InterPro"/>
</dbReference>
<name>A0A0W0VXM5_9GAMM</name>
<sequence>MMYNELVEFCFFSPKHVGVIDLSEPLSVHDRVGESGRGDVLDFYLLCDKQGFVLKARFKAYGNPYLVAAAELICQQLEGSKIQDHPNIDHVWLVKQLEIPKTRYPVALQIEDGYREVVMKMKLKLSEEK</sequence>
<evidence type="ECO:0000259" key="1">
    <source>
        <dbReference type="Pfam" id="PF01592"/>
    </source>
</evidence>
<accession>A0A0W0VXM5</accession>
<dbReference type="eggNOG" id="COG0822">
    <property type="taxonomic scope" value="Bacteria"/>
</dbReference>
<feature type="domain" description="NIF system FeS cluster assembly NifU N-terminal" evidence="1">
    <location>
        <begin position="3"/>
        <end position="111"/>
    </location>
</feature>
<dbReference type="Proteomes" id="UP000054869">
    <property type="component" value="Unassembled WGS sequence"/>
</dbReference>
<proteinExistence type="predicted"/>
<dbReference type="SUPFAM" id="SSF82649">
    <property type="entry name" value="SufE/NifU"/>
    <property type="match status" value="1"/>
</dbReference>
<dbReference type="STRING" id="45067.Llan_0333"/>
<dbReference type="RefSeq" id="WP_028372896.1">
    <property type="nucleotide sequence ID" value="NZ_CAAAJD010000008.1"/>
</dbReference>
<dbReference type="EMBL" id="LNYI01000008">
    <property type="protein sequence ID" value="KTD24771.1"/>
    <property type="molecule type" value="Genomic_DNA"/>
</dbReference>
<reference evidence="2 3" key="1">
    <citation type="submission" date="2015-11" db="EMBL/GenBank/DDBJ databases">
        <title>Genomic analysis of 38 Legionella species identifies large and diverse effector repertoires.</title>
        <authorList>
            <person name="Burstein D."/>
            <person name="Amaro F."/>
            <person name="Zusman T."/>
            <person name="Lifshitz Z."/>
            <person name="Cohen O."/>
            <person name="Gilbert J.A."/>
            <person name="Pupko T."/>
            <person name="Shuman H.A."/>
            <person name="Segal G."/>
        </authorList>
    </citation>
    <scope>NUCLEOTIDE SEQUENCE [LARGE SCALE GENOMIC DNA]</scope>
    <source>
        <strain evidence="2 3">ATCC 49751</strain>
    </source>
</reference>
<evidence type="ECO:0000313" key="3">
    <source>
        <dbReference type="Proteomes" id="UP000054869"/>
    </source>
</evidence>
<protein>
    <submittedName>
        <fullName evidence="2">Putative iron-sulpher cluster proteins NifU</fullName>
    </submittedName>
</protein>
<dbReference type="Gene3D" id="3.90.1010.10">
    <property type="match status" value="1"/>
</dbReference>
<dbReference type="OrthoDB" id="46697at2"/>
<keyword evidence="3" id="KW-1185">Reference proteome</keyword>
<dbReference type="Pfam" id="PF01592">
    <property type="entry name" value="NifU_N"/>
    <property type="match status" value="1"/>
</dbReference>
<evidence type="ECO:0000313" key="2">
    <source>
        <dbReference type="EMBL" id="KTD24771.1"/>
    </source>
</evidence>
<dbReference type="AlphaFoldDB" id="A0A0W0VXM5"/>
<comment type="caution">
    <text evidence="2">The sequence shown here is derived from an EMBL/GenBank/DDBJ whole genome shotgun (WGS) entry which is preliminary data.</text>
</comment>
<dbReference type="GO" id="GO:0051536">
    <property type="term" value="F:iron-sulfur cluster binding"/>
    <property type="evidence" value="ECO:0007669"/>
    <property type="project" value="InterPro"/>
</dbReference>